<feature type="non-terminal residue" evidence="2">
    <location>
        <position position="1"/>
    </location>
</feature>
<feature type="region of interest" description="Disordered" evidence="1">
    <location>
        <begin position="89"/>
        <end position="120"/>
    </location>
</feature>
<dbReference type="Gene3D" id="6.10.140.630">
    <property type="match status" value="1"/>
</dbReference>
<organismHost>
    <name type="scientific">Cercopithecidae</name>
    <name type="common">Old World monkeys</name>
    <dbReference type="NCBI Taxonomy" id="9527"/>
</organismHost>
<accession>B7FCB9</accession>
<organism evidence="2">
    <name type="scientific">Simian immunodeficiency virus</name>
    <name type="common">SIV</name>
    <dbReference type="NCBI Taxonomy" id="11723"/>
    <lineage>
        <taxon>Viruses</taxon>
        <taxon>Riboviria</taxon>
        <taxon>Pararnavirae</taxon>
        <taxon>Artverviricota</taxon>
        <taxon>Revtraviricetes</taxon>
        <taxon>Ortervirales</taxon>
        <taxon>Retroviridae</taxon>
        <taxon>Orthoretrovirinae</taxon>
        <taxon>Lentivirus</taxon>
        <taxon>Lentivirus simimdef</taxon>
    </lineage>
</organism>
<gene>
    <name evidence="2" type="primary">Rev exon2</name>
</gene>
<name>B7FCB9_SIV</name>
<protein>
    <submittedName>
        <fullName evidence="2">Rev protein</fullName>
    </submittedName>
</protein>
<evidence type="ECO:0000313" key="2">
    <source>
        <dbReference type="EMBL" id="CAN87032.1"/>
    </source>
</evidence>
<organismHost>
    <name type="scientific">Pan troglodytes</name>
    <name type="common">Chimpanzee</name>
    <dbReference type="NCBI Taxonomy" id="9598"/>
</organismHost>
<reference evidence="2" key="1">
    <citation type="journal article" date="2009" name="J. Virol.">
        <title>Full-length genome characterization of a novel simian immunodeficiency virus lineage (SIVolc) from olive Colobus (Procolobus verus) and new SIVwrcPbb strains from Western Red Colobus (Piliocolobus badius badius) from the Tai Forest in Ivory Coast.</title>
        <authorList>
            <person name="Liegeois F."/>
            <person name="Lafay B."/>
            <person name="Formenty P."/>
            <person name="Locatelli S."/>
            <person name="Courgnaud V."/>
            <person name="Delaporte E."/>
            <person name="Peeters M."/>
        </authorList>
    </citation>
    <scope>NUCLEOTIDE SEQUENCE</scope>
    <source>
        <strain evidence="2">SIVwrc</strain>
    </source>
</reference>
<feature type="compositionally biased region" description="Polar residues" evidence="1">
    <location>
        <begin position="110"/>
        <end position="120"/>
    </location>
</feature>
<dbReference type="EMBL" id="AM745105">
    <property type="protein sequence ID" value="CAN87032.1"/>
    <property type="molecule type" value="Genomic_DNA"/>
</dbReference>
<feature type="region of interest" description="Disordered" evidence="1">
    <location>
        <begin position="1"/>
        <end position="22"/>
    </location>
</feature>
<proteinExistence type="predicted"/>
<sequence length="120" mass="14082">AYISAEPPQQLGRGTARQRRRNRRRLQQYRNQRLAVQERICNSLLEQLANLTIQHLPTPPSHCVESAFVPPVVDKRWVESSQRHQWKSIWSDTQEDCKEQEGEYAGRGISNWQQKDSSKQ</sequence>
<evidence type="ECO:0000256" key="1">
    <source>
        <dbReference type="SAM" id="MobiDB-lite"/>
    </source>
</evidence>